<evidence type="ECO:0000256" key="1">
    <source>
        <dbReference type="ARBA" id="ARBA00004479"/>
    </source>
</evidence>
<evidence type="ECO:0000256" key="10">
    <source>
        <dbReference type="SAM" id="SignalP"/>
    </source>
</evidence>
<dbReference type="PROSITE" id="PS50835">
    <property type="entry name" value="IG_LIKE"/>
    <property type="match status" value="1"/>
</dbReference>
<dbReference type="InterPro" id="IPR013783">
    <property type="entry name" value="Ig-like_fold"/>
</dbReference>
<keyword evidence="7" id="KW-0325">Glycoprotein</keyword>
<keyword evidence="5" id="KW-0472">Membrane</keyword>
<dbReference type="PANTHER" id="PTHR15498:SF73">
    <property type="entry name" value="HEPATITIS A VIRUS CELLULAR RECEPTOR 2"/>
    <property type="match status" value="1"/>
</dbReference>
<evidence type="ECO:0000256" key="7">
    <source>
        <dbReference type="ARBA" id="ARBA00023180"/>
    </source>
</evidence>
<dbReference type="GO" id="GO:0016020">
    <property type="term" value="C:membrane"/>
    <property type="evidence" value="ECO:0007669"/>
    <property type="project" value="UniProtKB-SubCell"/>
</dbReference>
<dbReference type="InterPro" id="IPR003599">
    <property type="entry name" value="Ig_sub"/>
</dbReference>
<protein>
    <recommendedName>
        <fullName evidence="11">Ig-like domain-containing protein</fullName>
    </recommendedName>
</protein>
<gene>
    <name evidence="12" type="ORF">U0070_015745</name>
</gene>
<dbReference type="AlphaFoldDB" id="A0AAW0I6C3"/>
<sequence>MFSRLIFNCVLLLLLLLLARSLGDAVIVEVGKNAYLPCDYTLSAPGTPVPVCWGKGPCPWSQCVNWVLGTDERNVTYQKSRRYQLKGNFLKGDVSLTIENVTLADRGTYCCRVQFPGLGNDKKVNVKLDIRP</sequence>
<comment type="caution">
    <text evidence="12">The sequence shown here is derived from an EMBL/GenBank/DDBJ whole genome shotgun (WGS) entry which is preliminary data.</text>
</comment>
<dbReference type="InterPro" id="IPR013106">
    <property type="entry name" value="Ig_V-set"/>
</dbReference>
<dbReference type="InterPro" id="IPR036179">
    <property type="entry name" value="Ig-like_dom_sf"/>
</dbReference>
<comment type="subcellular location">
    <subcellularLocation>
        <location evidence="1">Membrane</location>
        <topology evidence="1">Single-pass type I membrane protein</topology>
    </subcellularLocation>
</comment>
<dbReference type="Proteomes" id="UP001488838">
    <property type="component" value="Unassembled WGS sequence"/>
</dbReference>
<evidence type="ECO:0000256" key="9">
    <source>
        <dbReference type="ARBA" id="ARBA00038203"/>
    </source>
</evidence>
<evidence type="ECO:0000256" key="5">
    <source>
        <dbReference type="ARBA" id="ARBA00023136"/>
    </source>
</evidence>
<feature type="signal peptide" evidence="10">
    <location>
        <begin position="1"/>
        <end position="23"/>
    </location>
</feature>
<accession>A0AAW0I6C3</accession>
<evidence type="ECO:0000256" key="6">
    <source>
        <dbReference type="ARBA" id="ARBA00023157"/>
    </source>
</evidence>
<evidence type="ECO:0000313" key="12">
    <source>
        <dbReference type="EMBL" id="KAK7810008.1"/>
    </source>
</evidence>
<keyword evidence="13" id="KW-1185">Reference proteome</keyword>
<evidence type="ECO:0000259" key="11">
    <source>
        <dbReference type="PROSITE" id="PS50835"/>
    </source>
</evidence>
<keyword evidence="4" id="KW-1133">Transmembrane helix</keyword>
<feature type="chain" id="PRO_5043553048" description="Ig-like domain-containing protein" evidence="10">
    <location>
        <begin position="24"/>
        <end position="132"/>
    </location>
</feature>
<feature type="non-terminal residue" evidence="12">
    <location>
        <position position="132"/>
    </location>
</feature>
<evidence type="ECO:0000256" key="8">
    <source>
        <dbReference type="ARBA" id="ARBA00023319"/>
    </source>
</evidence>
<dbReference type="EMBL" id="JBBHLL010000207">
    <property type="protein sequence ID" value="KAK7810008.1"/>
    <property type="molecule type" value="Genomic_DNA"/>
</dbReference>
<dbReference type="InterPro" id="IPR007110">
    <property type="entry name" value="Ig-like_dom"/>
</dbReference>
<evidence type="ECO:0000313" key="13">
    <source>
        <dbReference type="Proteomes" id="UP001488838"/>
    </source>
</evidence>
<evidence type="ECO:0000256" key="4">
    <source>
        <dbReference type="ARBA" id="ARBA00022989"/>
    </source>
</evidence>
<keyword evidence="2" id="KW-0812">Transmembrane</keyword>
<dbReference type="Pfam" id="PF07686">
    <property type="entry name" value="V-set"/>
    <property type="match status" value="1"/>
</dbReference>
<proteinExistence type="inferred from homology"/>
<reference evidence="12 13" key="1">
    <citation type="journal article" date="2023" name="bioRxiv">
        <title>Conserved and derived expression patterns and positive selection on dental genes reveal complex evolutionary context of ever-growing rodent molars.</title>
        <authorList>
            <person name="Calamari Z.T."/>
            <person name="Song A."/>
            <person name="Cohen E."/>
            <person name="Akter M."/>
            <person name="Roy R.D."/>
            <person name="Hallikas O."/>
            <person name="Christensen M.M."/>
            <person name="Li P."/>
            <person name="Marangoni P."/>
            <person name="Jernvall J."/>
            <person name="Klein O.D."/>
        </authorList>
    </citation>
    <scope>NUCLEOTIDE SEQUENCE [LARGE SCALE GENOMIC DNA]</scope>
    <source>
        <strain evidence="12">V071</strain>
    </source>
</reference>
<organism evidence="12 13">
    <name type="scientific">Myodes glareolus</name>
    <name type="common">Bank vole</name>
    <name type="synonym">Clethrionomys glareolus</name>
    <dbReference type="NCBI Taxonomy" id="447135"/>
    <lineage>
        <taxon>Eukaryota</taxon>
        <taxon>Metazoa</taxon>
        <taxon>Chordata</taxon>
        <taxon>Craniata</taxon>
        <taxon>Vertebrata</taxon>
        <taxon>Euteleostomi</taxon>
        <taxon>Mammalia</taxon>
        <taxon>Eutheria</taxon>
        <taxon>Euarchontoglires</taxon>
        <taxon>Glires</taxon>
        <taxon>Rodentia</taxon>
        <taxon>Myomorpha</taxon>
        <taxon>Muroidea</taxon>
        <taxon>Cricetidae</taxon>
        <taxon>Arvicolinae</taxon>
        <taxon>Myodes</taxon>
    </lineage>
</organism>
<comment type="similarity">
    <text evidence="9">Belongs to the immunoglobulin superfamily. TIM family.</text>
</comment>
<keyword evidence="6" id="KW-1015">Disulfide bond</keyword>
<dbReference type="Gene3D" id="2.60.40.10">
    <property type="entry name" value="Immunoglobulins"/>
    <property type="match status" value="1"/>
</dbReference>
<name>A0AAW0I6C3_MYOGA</name>
<dbReference type="InterPro" id="IPR051669">
    <property type="entry name" value="Immune_Mod/Transcr_Coactivator"/>
</dbReference>
<keyword evidence="3 10" id="KW-0732">Signal</keyword>
<dbReference type="GO" id="GO:0016592">
    <property type="term" value="C:mediator complex"/>
    <property type="evidence" value="ECO:0007669"/>
    <property type="project" value="TreeGrafter"/>
</dbReference>
<evidence type="ECO:0000256" key="2">
    <source>
        <dbReference type="ARBA" id="ARBA00022692"/>
    </source>
</evidence>
<feature type="domain" description="Ig-like" evidence="11">
    <location>
        <begin position="52"/>
        <end position="125"/>
    </location>
</feature>
<dbReference type="PANTHER" id="PTHR15498">
    <property type="entry name" value="T-CELL IMMUNOGLOBULIN AND MUCIN DOMAIN CONTAINING TIM"/>
    <property type="match status" value="1"/>
</dbReference>
<dbReference type="SUPFAM" id="SSF48726">
    <property type="entry name" value="Immunoglobulin"/>
    <property type="match status" value="1"/>
</dbReference>
<dbReference type="SMART" id="SM00409">
    <property type="entry name" value="IG"/>
    <property type="match status" value="1"/>
</dbReference>
<dbReference type="FunFam" id="2.60.40.10:FF:000774">
    <property type="entry name" value="Hepatitis A virus cellular receptor 1"/>
    <property type="match status" value="1"/>
</dbReference>
<keyword evidence="8" id="KW-0393">Immunoglobulin domain</keyword>
<evidence type="ECO:0000256" key="3">
    <source>
        <dbReference type="ARBA" id="ARBA00022729"/>
    </source>
</evidence>
<dbReference type="GO" id="GO:0006357">
    <property type="term" value="P:regulation of transcription by RNA polymerase II"/>
    <property type="evidence" value="ECO:0007669"/>
    <property type="project" value="TreeGrafter"/>
</dbReference>